<reference evidence="2 3" key="1">
    <citation type="submission" date="2017-02" db="EMBL/GenBank/DDBJ databases">
        <title>Complete genome sequences of Mycobacterium kansasii strains isolated from rhesus macaques.</title>
        <authorList>
            <person name="Panda A."/>
            <person name="Nagaraj S."/>
            <person name="Zhao X."/>
            <person name="Tettelin H."/>
            <person name="Detolla L.J."/>
        </authorList>
    </citation>
    <scope>NUCLEOTIDE SEQUENCE [LARGE SCALE GENOMIC DNA]</scope>
    <source>
        <strain evidence="2 3">11-3813</strain>
    </source>
</reference>
<comment type="caution">
    <text evidence="2">The sequence shown here is derived from an EMBL/GenBank/DDBJ whole genome shotgun (WGS) entry which is preliminary data.</text>
</comment>
<evidence type="ECO:0000256" key="1">
    <source>
        <dbReference type="SAM" id="MobiDB-lite"/>
    </source>
</evidence>
<feature type="region of interest" description="Disordered" evidence="1">
    <location>
        <begin position="1"/>
        <end position="39"/>
    </location>
</feature>
<organism evidence="2 3">
    <name type="scientific">Mycobacterium kansasii</name>
    <dbReference type="NCBI Taxonomy" id="1768"/>
    <lineage>
        <taxon>Bacteria</taxon>
        <taxon>Bacillati</taxon>
        <taxon>Actinomycetota</taxon>
        <taxon>Actinomycetes</taxon>
        <taxon>Mycobacteriales</taxon>
        <taxon>Mycobacteriaceae</taxon>
        <taxon>Mycobacterium</taxon>
    </lineage>
</organism>
<dbReference type="Proteomes" id="UP000189229">
    <property type="component" value="Unassembled WGS sequence"/>
</dbReference>
<gene>
    <name evidence="2" type="ORF">BZL30_2704</name>
</gene>
<name>A0A1V3XGR0_MYCKA</name>
<dbReference type="EMBL" id="MVBM01000002">
    <property type="protein sequence ID" value="OOK78280.1"/>
    <property type="molecule type" value="Genomic_DNA"/>
</dbReference>
<evidence type="ECO:0000313" key="2">
    <source>
        <dbReference type="EMBL" id="OOK78280.1"/>
    </source>
</evidence>
<proteinExistence type="predicted"/>
<sequence>MLAVSALAACTPGTRTNSPASQPPPTATSGTTAPMTMRPGALFYTKTGSLYVSEPAGTPAES</sequence>
<dbReference type="AlphaFoldDB" id="A0A1V3XGR0"/>
<protein>
    <submittedName>
        <fullName evidence="2">Uncharacterized protein</fullName>
    </submittedName>
</protein>
<accession>A0A1V3XGR0</accession>
<evidence type="ECO:0000313" key="3">
    <source>
        <dbReference type="Proteomes" id="UP000189229"/>
    </source>
</evidence>